<reference evidence="1" key="2">
    <citation type="journal article" date="2015" name="Fish Shellfish Immunol.">
        <title>Early steps in the European eel (Anguilla anguilla)-Vibrio vulnificus interaction in the gills: Role of the RtxA13 toxin.</title>
        <authorList>
            <person name="Callol A."/>
            <person name="Pajuelo D."/>
            <person name="Ebbesson L."/>
            <person name="Teles M."/>
            <person name="MacKenzie S."/>
            <person name="Amaro C."/>
        </authorList>
    </citation>
    <scope>NUCLEOTIDE SEQUENCE</scope>
</reference>
<accession>A0A0E9UAA2</accession>
<organism evidence="1">
    <name type="scientific">Anguilla anguilla</name>
    <name type="common">European freshwater eel</name>
    <name type="synonym">Muraena anguilla</name>
    <dbReference type="NCBI Taxonomy" id="7936"/>
    <lineage>
        <taxon>Eukaryota</taxon>
        <taxon>Metazoa</taxon>
        <taxon>Chordata</taxon>
        <taxon>Craniata</taxon>
        <taxon>Vertebrata</taxon>
        <taxon>Euteleostomi</taxon>
        <taxon>Actinopterygii</taxon>
        <taxon>Neopterygii</taxon>
        <taxon>Teleostei</taxon>
        <taxon>Anguilliformes</taxon>
        <taxon>Anguillidae</taxon>
        <taxon>Anguilla</taxon>
    </lineage>
</organism>
<name>A0A0E9UAA2_ANGAN</name>
<dbReference type="EMBL" id="GBXM01045831">
    <property type="protein sequence ID" value="JAH62746.1"/>
    <property type="molecule type" value="Transcribed_RNA"/>
</dbReference>
<sequence length="30" mass="3435">MIPMNNDRKNNFAMLACAWWRASAISPHMG</sequence>
<proteinExistence type="predicted"/>
<evidence type="ECO:0000313" key="1">
    <source>
        <dbReference type="EMBL" id="JAH62746.1"/>
    </source>
</evidence>
<protein>
    <submittedName>
        <fullName evidence="1">Uncharacterized protein</fullName>
    </submittedName>
</protein>
<dbReference type="AlphaFoldDB" id="A0A0E9UAA2"/>
<reference evidence="1" key="1">
    <citation type="submission" date="2014-11" db="EMBL/GenBank/DDBJ databases">
        <authorList>
            <person name="Amaro Gonzalez C."/>
        </authorList>
    </citation>
    <scope>NUCLEOTIDE SEQUENCE</scope>
</reference>